<keyword evidence="4" id="KW-0858">Xylan degradation</keyword>
<sequence>MALSRLASIVSVLAALGRATPTGPGWSPHGHYPPPPPPAFPLATTTSSASPAPASSAPASCSGYFEPLAPPFLNDLAQAAGKLWFGSATDQPGTGEDTNILYQEILNDTHIFGQITPANMMKFELSEPEPGVFNFTGGDIDVAIAQDHGKYLRCHNLVWVSQVSEWVLNGSWTADTLTDVMHNHIQTMITHFGDACYSWDVVNEAITANGSFSSSIWYDVIGPEYFFLAYQFAQEAVDSLPAGTRKPKLYYNDFGIESGNKSVAVLGLIQELQSRNIRIDGVGLESHFVVGDTPSLEEQVATKQAYIAAGVEVAMTELDVRFSQANLTNATAFALQAEEYYNSTASCVLVEGCVGITVWDFDDQYSWIPSSFPGQGLADLYDADFRIQKPLLGNMPDCLLVKWLCQVKGQAHNDLVCIHPASTHHLRNLTQTSGEGAISAFLTWNGTAEAGVQTMVECVLVELSMIMLLYVSNRQPVMTMASFFRVLVPLGLLVGHSFGHPRDTVRRANVAVSNTGSSLTYVFQNNLNASDDVNHVGAILLDPMSASAGSAACEELSETLLTQTTIQNYSSDFSSALSYLAYSGRVSPNQAYHIAGGSLQVSDQAQLSFPTAPQGDSALPVLCTQSSNASQPPNSTASSSNQVVVTAAGNTYIGYRNQKSFRFLGIRYADPPQRWVYSHSYSGTGDTVNATAYGPQCSQASVNGTSEDCLFLNIQTPYIPKAGSSKSLRPVLFWIHGGGFTGGTGADPLSDGGNLASREDIVVVTINYRLSTLGLLAIPGTNITGNFGIGDQIVALNWTVQNIAEFGGDPTKITIMGESAGAGSVRTLLGSPPAIGLFQGAISMSNLGGGVTLGLDSNYGTTYSSYYTVNESYTVAGPQIFNASNCTQQSLSGKIACLKKVNATDLVSLETVARYVVQDGTIVNSSQLNVVQKNAGSAYVPIMFGVAANDGASFSTISPTPVHNETEGLMTGLGINASYAQAIIRSGLFPYYDTGNMTFDSFNVTQRVATDSTFRCIDQATVYAGAETGTFPAAYYYQFERTINGYNPENVPGAPITPGYPHGNPNLPYFKLHGADMDWAFGNFYVPLRDANDLYSVQLVSGYFAEFVRSGQPNPPVPYLQARGYTRTLQGVQESGPWEKVSNATGPIKHLDYPAVSGGFVDLPQCAWLNYSVNYYLDQ</sequence>
<dbReference type="InterPro" id="IPR019826">
    <property type="entry name" value="Carboxylesterase_B_AS"/>
</dbReference>
<dbReference type="InterPro" id="IPR001000">
    <property type="entry name" value="GH10_dom"/>
</dbReference>
<evidence type="ECO:0000313" key="14">
    <source>
        <dbReference type="EMBL" id="OAG41084.1"/>
    </source>
</evidence>
<evidence type="ECO:0000256" key="9">
    <source>
        <dbReference type="PROSITE-ProRule" id="PRU10061"/>
    </source>
</evidence>
<proteinExistence type="inferred from homology"/>
<evidence type="ECO:0000256" key="10">
    <source>
        <dbReference type="RuleBase" id="RU361174"/>
    </source>
</evidence>
<feature type="compositionally biased region" description="Low complexity" evidence="11">
    <location>
        <begin position="41"/>
        <end position="56"/>
    </location>
</feature>
<dbReference type="GO" id="GO:0045493">
    <property type="term" value="P:xylan catabolic process"/>
    <property type="evidence" value="ECO:0007669"/>
    <property type="project" value="UniProtKB-KW"/>
</dbReference>
<comment type="catalytic activity">
    <reaction evidence="1 10">
        <text>Endohydrolysis of (1-&gt;4)-beta-D-xylosidic linkages in xylans.</text>
        <dbReference type="EC" id="3.2.1.8"/>
    </reaction>
</comment>
<evidence type="ECO:0000256" key="8">
    <source>
        <dbReference type="ARBA" id="ARBA00023326"/>
    </source>
</evidence>
<feature type="signal peptide" evidence="12">
    <location>
        <begin position="1"/>
        <end position="19"/>
    </location>
</feature>
<feature type="compositionally biased region" description="Pro residues" evidence="11">
    <location>
        <begin position="31"/>
        <end position="40"/>
    </location>
</feature>
<evidence type="ECO:0000256" key="5">
    <source>
        <dbReference type="ARBA" id="ARBA00022801"/>
    </source>
</evidence>
<dbReference type="GeneID" id="34599866"/>
<dbReference type="InterPro" id="IPR029058">
    <property type="entry name" value="AB_hydrolase_fold"/>
</dbReference>
<dbReference type="Gene3D" id="3.40.50.1820">
    <property type="entry name" value="alpha/beta hydrolase"/>
    <property type="match status" value="1"/>
</dbReference>
<accession>A0A177FA33</accession>
<evidence type="ECO:0000256" key="12">
    <source>
        <dbReference type="SAM" id="SignalP"/>
    </source>
</evidence>
<organism evidence="14 15">
    <name type="scientific">Fonsecaea monophora</name>
    <dbReference type="NCBI Taxonomy" id="254056"/>
    <lineage>
        <taxon>Eukaryota</taxon>
        <taxon>Fungi</taxon>
        <taxon>Dikarya</taxon>
        <taxon>Ascomycota</taxon>
        <taxon>Pezizomycotina</taxon>
        <taxon>Eurotiomycetes</taxon>
        <taxon>Chaetothyriomycetidae</taxon>
        <taxon>Chaetothyriales</taxon>
        <taxon>Herpotrichiellaceae</taxon>
        <taxon>Fonsecaea</taxon>
    </lineage>
</organism>
<feature type="active site" description="Nucleophile" evidence="9">
    <location>
        <position position="317"/>
    </location>
</feature>
<dbReference type="EMBL" id="LVKK01000027">
    <property type="protein sequence ID" value="OAG41084.1"/>
    <property type="molecule type" value="Genomic_DNA"/>
</dbReference>
<evidence type="ECO:0000256" key="1">
    <source>
        <dbReference type="ARBA" id="ARBA00000681"/>
    </source>
</evidence>
<evidence type="ECO:0000256" key="7">
    <source>
        <dbReference type="ARBA" id="ARBA00023295"/>
    </source>
</evidence>
<dbReference type="RefSeq" id="XP_022513036.1">
    <property type="nucleotide sequence ID" value="XM_022654669.1"/>
</dbReference>
<gene>
    <name evidence="14" type="ORF">AYO21_04697</name>
</gene>
<feature type="region of interest" description="Disordered" evidence="11">
    <location>
        <begin position="24"/>
        <end position="56"/>
    </location>
</feature>
<comment type="caution">
    <text evidence="14">The sequence shown here is derived from an EMBL/GenBank/DDBJ whole genome shotgun (WGS) entry which is preliminary data.</text>
</comment>
<reference evidence="14 15" key="1">
    <citation type="submission" date="2016-03" db="EMBL/GenBank/DDBJ databases">
        <title>Draft genome sequence of the Fonsecaea monophora CBS 269.37.</title>
        <authorList>
            <person name="Bombassaro A."/>
            <person name="Vinicius W.A."/>
            <person name="De Hoog S."/>
            <person name="Sun J."/>
            <person name="Souza E.M."/>
            <person name="Raittz R.T."/>
            <person name="Costa F."/>
            <person name="Leao A.C."/>
            <person name="Tadra-Sfeir M.Z."/>
            <person name="Baura V."/>
            <person name="Balsanelli E."/>
            <person name="Pedrosa F.O."/>
            <person name="Moreno L.F."/>
            <person name="Steffens M.B."/>
            <person name="Xi L."/>
            <person name="Bocca A.L."/>
            <person name="Felipe M.S."/>
            <person name="Teixeira M."/>
            <person name="Telles Filho F.Q."/>
            <person name="Azevedo C.M."/>
            <person name="Gomes R."/>
            <person name="Vicente V.A."/>
        </authorList>
    </citation>
    <scope>NUCLEOTIDE SEQUENCE [LARGE SCALE GENOMIC DNA]</scope>
    <source>
        <strain evidence="14 15">CBS 269.37</strain>
    </source>
</reference>
<protein>
    <recommendedName>
        <fullName evidence="10">Beta-xylanase</fullName>
        <ecNumber evidence="10">3.2.1.8</ecNumber>
    </recommendedName>
</protein>
<keyword evidence="12" id="KW-0732">Signal</keyword>
<evidence type="ECO:0000259" key="13">
    <source>
        <dbReference type="PROSITE" id="PS51760"/>
    </source>
</evidence>
<dbReference type="SUPFAM" id="SSF53474">
    <property type="entry name" value="alpha/beta-Hydrolases"/>
    <property type="match status" value="1"/>
</dbReference>
<dbReference type="FunFam" id="3.40.50.1820:FF:000342">
    <property type="entry name" value="Carboxylic ester hydrolase"/>
    <property type="match status" value="1"/>
</dbReference>
<dbReference type="PROSITE" id="PS51760">
    <property type="entry name" value="GH10_2"/>
    <property type="match status" value="1"/>
</dbReference>
<keyword evidence="15" id="KW-1185">Reference proteome</keyword>
<dbReference type="InterPro" id="IPR002018">
    <property type="entry name" value="CarbesteraseB"/>
</dbReference>
<dbReference type="Proteomes" id="UP000077002">
    <property type="component" value="Unassembled WGS sequence"/>
</dbReference>
<dbReference type="ESTHER" id="9euro-a0a0d2gil4">
    <property type="family name" value="Fungal_carboxylesterase_lipase"/>
</dbReference>
<comment type="similarity">
    <text evidence="2">Belongs to the type-B carboxylesterase/lipase family.</text>
</comment>
<dbReference type="AlphaFoldDB" id="A0A177FA33"/>
<dbReference type="InterPro" id="IPR017853">
    <property type="entry name" value="GH"/>
</dbReference>
<feature type="domain" description="GH10" evidence="13">
    <location>
        <begin position="70"/>
        <end position="398"/>
    </location>
</feature>
<evidence type="ECO:0000256" key="11">
    <source>
        <dbReference type="SAM" id="MobiDB-lite"/>
    </source>
</evidence>
<dbReference type="PANTHER" id="PTHR43142:SF3">
    <property type="entry name" value="PUTATIVE (AFU_ORTHOLOGUE AFUA_3G09070)-RELATED"/>
    <property type="match status" value="1"/>
</dbReference>
<keyword evidence="7 10" id="KW-0326">Glycosidase</keyword>
<dbReference type="Pfam" id="PF00135">
    <property type="entry name" value="COesterase"/>
    <property type="match status" value="1"/>
</dbReference>
<evidence type="ECO:0000256" key="6">
    <source>
        <dbReference type="ARBA" id="ARBA00023277"/>
    </source>
</evidence>
<dbReference type="SUPFAM" id="SSF51445">
    <property type="entry name" value="(Trans)glycosidases"/>
    <property type="match status" value="1"/>
</dbReference>
<dbReference type="GO" id="GO:0031176">
    <property type="term" value="F:endo-1,4-beta-xylanase activity"/>
    <property type="evidence" value="ECO:0007669"/>
    <property type="project" value="UniProtKB-EC"/>
</dbReference>
<keyword evidence="8 10" id="KW-0624">Polysaccharide degradation</keyword>
<evidence type="ECO:0000256" key="4">
    <source>
        <dbReference type="ARBA" id="ARBA00022651"/>
    </source>
</evidence>
<comment type="similarity">
    <text evidence="3 10">Belongs to the glycosyl hydrolase 10 (cellulase F) family.</text>
</comment>
<evidence type="ECO:0000313" key="15">
    <source>
        <dbReference type="Proteomes" id="UP000077002"/>
    </source>
</evidence>
<dbReference type="Gene3D" id="3.20.20.80">
    <property type="entry name" value="Glycosidases"/>
    <property type="match status" value="1"/>
</dbReference>
<dbReference type="EC" id="3.2.1.8" evidence="10"/>
<dbReference type="PROSITE" id="PS00591">
    <property type="entry name" value="GH10_1"/>
    <property type="match status" value="1"/>
</dbReference>
<dbReference type="PANTHER" id="PTHR43142">
    <property type="entry name" value="CARBOXYLIC ESTER HYDROLASE"/>
    <property type="match status" value="1"/>
</dbReference>
<evidence type="ECO:0000256" key="2">
    <source>
        <dbReference type="ARBA" id="ARBA00005964"/>
    </source>
</evidence>
<dbReference type="PROSITE" id="PS00122">
    <property type="entry name" value="CARBOXYLESTERASE_B_1"/>
    <property type="match status" value="1"/>
</dbReference>
<dbReference type="OrthoDB" id="408631at2759"/>
<evidence type="ECO:0000256" key="3">
    <source>
        <dbReference type="ARBA" id="ARBA00007495"/>
    </source>
</evidence>
<dbReference type="SMART" id="SM00633">
    <property type="entry name" value="Glyco_10"/>
    <property type="match status" value="1"/>
</dbReference>
<name>A0A177FA33_9EURO</name>
<dbReference type="Pfam" id="PF00331">
    <property type="entry name" value="Glyco_hydro_10"/>
    <property type="match status" value="1"/>
</dbReference>
<dbReference type="InterPro" id="IPR031158">
    <property type="entry name" value="GH10_AS"/>
</dbReference>
<keyword evidence="6 10" id="KW-0119">Carbohydrate metabolism</keyword>
<feature type="chain" id="PRO_5008061008" description="Beta-xylanase" evidence="12">
    <location>
        <begin position="20"/>
        <end position="1179"/>
    </location>
</feature>
<keyword evidence="5 10" id="KW-0378">Hydrolase</keyword>
<dbReference type="PRINTS" id="PR00134">
    <property type="entry name" value="GLHYDRLASE10"/>
</dbReference>